<evidence type="ECO:0000313" key="3">
    <source>
        <dbReference type="Proteomes" id="UP000281094"/>
    </source>
</evidence>
<dbReference type="GO" id="GO:0016787">
    <property type="term" value="F:hydrolase activity"/>
    <property type="evidence" value="ECO:0007669"/>
    <property type="project" value="UniProtKB-KW"/>
</dbReference>
<dbReference type="InterPro" id="IPR029058">
    <property type="entry name" value="AB_hydrolase_fold"/>
</dbReference>
<dbReference type="InterPro" id="IPR000073">
    <property type="entry name" value="AB_hydrolase_1"/>
</dbReference>
<dbReference type="Gene3D" id="3.40.50.1820">
    <property type="entry name" value="alpha/beta hydrolase"/>
    <property type="match status" value="1"/>
</dbReference>
<dbReference type="Pfam" id="PF12697">
    <property type="entry name" value="Abhydrolase_6"/>
    <property type="match status" value="1"/>
</dbReference>
<dbReference type="AlphaFoldDB" id="A0A3L7J8L7"/>
<evidence type="ECO:0000259" key="1">
    <source>
        <dbReference type="Pfam" id="PF12697"/>
    </source>
</evidence>
<dbReference type="GO" id="GO:0016020">
    <property type="term" value="C:membrane"/>
    <property type="evidence" value="ECO:0007669"/>
    <property type="project" value="TreeGrafter"/>
</dbReference>
<feature type="domain" description="AB hydrolase-1" evidence="1">
    <location>
        <begin position="27"/>
        <end position="265"/>
    </location>
</feature>
<dbReference type="PANTHER" id="PTHR43798">
    <property type="entry name" value="MONOACYLGLYCEROL LIPASE"/>
    <property type="match status" value="1"/>
</dbReference>
<reference evidence="2 3" key="1">
    <citation type="submission" date="2018-10" db="EMBL/GenBank/DDBJ databases">
        <title>Notoacmeibacter sp. M2BS9Y-3-1, whole genome shotgun sequence.</title>
        <authorList>
            <person name="Tuo L."/>
        </authorList>
    </citation>
    <scope>NUCLEOTIDE SEQUENCE [LARGE SCALE GENOMIC DNA]</scope>
    <source>
        <strain evidence="2 3">M2BS9Y-3-1</strain>
    </source>
</reference>
<comment type="caution">
    <text evidence="2">The sequence shown here is derived from an EMBL/GenBank/DDBJ whole genome shotgun (WGS) entry which is preliminary data.</text>
</comment>
<dbReference type="Proteomes" id="UP000281094">
    <property type="component" value="Unassembled WGS sequence"/>
</dbReference>
<organism evidence="2 3">
    <name type="scientific">Notoacmeibacter ruber</name>
    <dbReference type="NCBI Taxonomy" id="2670375"/>
    <lineage>
        <taxon>Bacteria</taxon>
        <taxon>Pseudomonadati</taxon>
        <taxon>Pseudomonadota</taxon>
        <taxon>Alphaproteobacteria</taxon>
        <taxon>Hyphomicrobiales</taxon>
        <taxon>Notoacmeibacteraceae</taxon>
        <taxon>Notoacmeibacter</taxon>
    </lineage>
</organism>
<name>A0A3L7J8L7_9HYPH</name>
<dbReference type="PANTHER" id="PTHR43798:SF33">
    <property type="entry name" value="HYDROLASE, PUTATIVE (AFU_ORTHOLOGUE AFUA_2G14860)-RELATED"/>
    <property type="match status" value="1"/>
</dbReference>
<evidence type="ECO:0000313" key="2">
    <source>
        <dbReference type="EMBL" id="RLQ84842.1"/>
    </source>
</evidence>
<keyword evidence="2" id="KW-0378">Hydrolase</keyword>
<protein>
    <submittedName>
        <fullName evidence="2">Alpha/beta fold hydrolase</fullName>
    </submittedName>
</protein>
<dbReference type="EMBL" id="RCWN01000004">
    <property type="protein sequence ID" value="RLQ84842.1"/>
    <property type="molecule type" value="Genomic_DNA"/>
</dbReference>
<accession>A0A3L7J8L7</accession>
<gene>
    <name evidence="2" type="ORF">D8780_15635</name>
</gene>
<keyword evidence="3" id="KW-1185">Reference proteome</keyword>
<proteinExistence type="predicted"/>
<sequence length="276" mass="30295">MRPRVHLLRARKIRMLNFIRQGAGPPLLLVHGLGGSWRSWTTILPALSETREVVTLDLPGHGETPAAADSGTFRGLVDSVESFIIEQGLEGIDIVGSSLGARIVLEMARRGKVGATIALDPGGFWRGWERTYFRSTLAASIRLVRGLGPALPTLSRSTATRSMLLAQLSARPWKLDPEIVATELKSFAATKTFDALVRDLATAPEQEGPAAETSQPVVIGWGRQDRLCLPRQAARAMEAFPSAKLHWFEKCGHFPMWDQPEETVRLILDATGKTRE</sequence>
<dbReference type="InterPro" id="IPR050266">
    <property type="entry name" value="AB_hydrolase_sf"/>
</dbReference>
<dbReference type="SUPFAM" id="SSF53474">
    <property type="entry name" value="alpha/beta-Hydrolases"/>
    <property type="match status" value="1"/>
</dbReference>